<dbReference type="GO" id="GO:0004586">
    <property type="term" value="F:ornithine decarboxylase activity"/>
    <property type="evidence" value="ECO:0007669"/>
    <property type="project" value="TreeGrafter"/>
</dbReference>
<keyword evidence="7" id="KW-1185">Reference proteome</keyword>
<evidence type="ECO:0000256" key="3">
    <source>
        <dbReference type="ARBA" id="ARBA00022898"/>
    </source>
</evidence>
<proteinExistence type="inferred from homology"/>
<name>A0AAV4PLQ6_CAEEX</name>
<dbReference type="GO" id="GO:0033387">
    <property type="term" value="P:putrescine biosynthetic process from arginine, via ornithine"/>
    <property type="evidence" value="ECO:0007669"/>
    <property type="project" value="TreeGrafter"/>
</dbReference>
<accession>A0AAV4PLQ6</accession>
<dbReference type="PANTHER" id="PTHR11482">
    <property type="entry name" value="ARGININE/DIAMINOPIMELATE/ORNITHINE DECARBOXYLASE"/>
    <property type="match status" value="1"/>
</dbReference>
<dbReference type="Pfam" id="PF02784">
    <property type="entry name" value="Orn_Arg_deC_N"/>
    <property type="match status" value="1"/>
</dbReference>
<dbReference type="PRINTS" id="PR01182">
    <property type="entry name" value="ORNDCRBXLASE"/>
</dbReference>
<dbReference type="InterPro" id="IPR002433">
    <property type="entry name" value="Orn_de-COase"/>
</dbReference>
<comment type="cofactor">
    <cofactor evidence="1">
        <name>pyridoxal 5'-phosphate</name>
        <dbReference type="ChEBI" id="CHEBI:597326"/>
    </cofactor>
</comment>
<dbReference type="InterPro" id="IPR000183">
    <property type="entry name" value="Orn/DAP/Arg_de-COase"/>
</dbReference>
<dbReference type="Gene3D" id="3.20.20.10">
    <property type="entry name" value="Alanine racemase"/>
    <property type="match status" value="1"/>
</dbReference>
<evidence type="ECO:0000259" key="5">
    <source>
        <dbReference type="Pfam" id="PF02784"/>
    </source>
</evidence>
<comment type="caution">
    <text evidence="6">The sequence shown here is derived from an EMBL/GenBank/DDBJ whole genome shotgun (WGS) entry which is preliminary data.</text>
</comment>
<dbReference type="InterPro" id="IPR022644">
    <property type="entry name" value="De-COase2_N"/>
</dbReference>
<comment type="similarity">
    <text evidence="2">Belongs to the Orn/Lys/Arg decarboxylase class-II family.</text>
</comment>
<organism evidence="6 7">
    <name type="scientific">Caerostris extrusa</name>
    <name type="common">Bark spider</name>
    <name type="synonym">Caerostris bankana</name>
    <dbReference type="NCBI Taxonomy" id="172846"/>
    <lineage>
        <taxon>Eukaryota</taxon>
        <taxon>Metazoa</taxon>
        <taxon>Ecdysozoa</taxon>
        <taxon>Arthropoda</taxon>
        <taxon>Chelicerata</taxon>
        <taxon>Arachnida</taxon>
        <taxon>Araneae</taxon>
        <taxon>Araneomorphae</taxon>
        <taxon>Entelegynae</taxon>
        <taxon>Araneoidea</taxon>
        <taxon>Araneidae</taxon>
        <taxon>Caerostris</taxon>
    </lineage>
</organism>
<gene>
    <name evidence="6" type="primary">spe1</name>
    <name evidence="6" type="ORF">CEXT_793921</name>
</gene>
<protein>
    <submittedName>
        <fullName evidence="6">Ornithine decarboxylase</fullName>
    </submittedName>
</protein>
<dbReference type="Proteomes" id="UP001054945">
    <property type="component" value="Unassembled WGS sequence"/>
</dbReference>
<dbReference type="InterPro" id="IPR029066">
    <property type="entry name" value="PLP-binding_barrel"/>
</dbReference>
<dbReference type="PRINTS" id="PR01179">
    <property type="entry name" value="ODADCRBXLASE"/>
</dbReference>
<dbReference type="AlphaFoldDB" id="A0AAV4PLQ6"/>
<evidence type="ECO:0000256" key="2">
    <source>
        <dbReference type="ARBA" id="ARBA00008872"/>
    </source>
</evidence>
<dbReference type="PANTHER" id="PTHR11482:SF6">
    <property type="entry name" value="ORNITHINE DECARBOXYLASE 1-RELATED"/>
    <property type="match status" value="1"/>
</dbReference>
<evidence type="ECO:0000256" key="1">
    <source>
        <dbReference type="ARBA" id="ARBA00001933"/>
    </source>
</evidence>
<reference evidence="6 7" key="1">
    <citation type="submission" date="2021-06" db="EMBL/GenBank/DDBJ databases">
        <title>Caerostris extrusa draft genome.</title>
        <authorList>
            <person name="Kono N."/>
            <person name="Arakawa K."/>
        </authorList>
    </citation>
    <scope>NUCLEOTIDE SEQUENCE [LARGE SCALE GENOMIC DNA]</scope>
</reference>
<dbReference type="EMBL" id="BPLR01004756">
    <property type="protein sequence ID" value="GIX97238.1"/>
    <property type="molecule type" value="Genomic_DNA"/>
</dbReference>
<keyword evidence="3" id="KW-0663">Pyridoxal phosphate</keyword>
<dbReference type="GO" id="GO:0005737">
    <property type="term" value="C:cytoplasm"/>
    <property type="evidence" value="ECO:0007669"/>
    <property type="project" value="TreeGrafter"/>
</dbReference>
<evidence type="ECO:0000313" key="7">
    <source>
        <dbReference type="Proteomes" id="UP001054945"/>
    </source>
</evidence>
<evidence type="ECO:0000256" key="4">
    <source>
        <dbReference type="ARBA" id="ARBA00023239"/>
    </source>
</evidence>
<keyword evidence="4" id="KW-0456">Lyase</keyword>
<dbReference type="SUPFAM" id="SSF51419">
    <property type="entry name" value="PLP-binding barrel"/>
    <property type="match status" value="1"/>
</dbReference>
<evidence type="ECO:0000313" key="6">
    <source>
        <dbReference type="EMBL" id="GIX97238.1"/>
    </source>
</evidence>
<feature type="domain" description="Orn/DAP/Arg decarboxylase 2 N-terminal" evidence="5">
    <location>
        <begin position="1"/>
        <end position="103"/>
    </location>
</feature>
<sequence length="154" mass="17263">MPRVDMFYAVKCNSDPVLLRTLAALNIGFDCASKNEIDAVINLEVLPSRIVYANCYKGASHLRHAAQLGVDFTVFDNKEELLKIKLLYPCARLLLRIDSGIQLCSRPEETLKEQYSLVGRCSMQRRAWDMKLTVLDIGGGFPEVAKGSADLFKH</sequence>